<dbReference type="Proteomes" id="UP000326396">
    <property type="component" value="Linkage Group LG14"/>
</dbReference>
<protein>
    <submittedName>
        <fullName evidence="2">Uncharacterized protein</fullName>
    </submittedName>
</protein>
<feature type="region of interest" description="Disordered" evidence="1">
    <location>
        <begin position="1"/>
        <end position="25"/>
    </location>
</feature>
<evidence type="ECO:0000256" key="1">
    <source>
        <dbReference type="SAM" id="MobiDB-lite"/>
    </source>
</evidence>
<sequence length="118" mass="13615">MFKPSSRYTGGRRGPCQPSLQTTACHRVKPPPRFYYFDSPESKAPSESMAWEEIAVTVLNMKENAREPPEQGCGEVVVAAERWWSARRAADYISRETEGLMERKLGFERERERERVSC</sequence>
<comment type="caution">
    <text evidence="2">The sequence shown here is derived from an EMBL/GenBank/DDBJ whole genome shotgun (WGS) entry which is preliminary data.</text>
</comment>
<proteinExistence type="predicted"/>
<dbReference type="AlphaFoldDB" id="A0A5N6P7P9"/>
<organism evidence="2 3">
    <name type="scientific">Mikania micrantha</name>
    <name type="common">bitter vine</name>
    <dbReference type="NCBI Taxonomy" id="192012"/>
    <lineage>
        <taxon>Eukaryota</taxon>
        <taxon>Viridiplantae</taxon>
        <taxon>Streptophyta</taxon>
        <taxon>Embryophyta</taxon>
        <taxon>Tracheophyta</taxon>
        <taxon>Spermatophyta</taxon>
        <taxon>Magnoliopsida</taxon>
        <taxon>eudicotyledons</taxon>
        <taxon>Gunneridae</taxon>
        <taxon>Pentapetalae</taxon>
        <taxon>asterids</taxon>
        <taxon>campanulids</taxon>
        <taxon>Asterales</taxon>
        <taxon>Asteraceae</taxon>
        <taxon>Asteroideae</taxon>
        <taxon>Heliantheae alliance</taxon>
        <taxon>Eupatorieae</taxon>
        <taxon>Mikania</taxon>
    </lineage>
</organism>
<accession>A0A5N6P7P9</accession>
<dbReference type="EMBL" id="SZYD01000006">
    <property type="protein sequence ID" value="KAD5960692.1"/>
    <property type="molecule type" value="Genomic_DNA"/>
</dbReference>
<reference evidence="2 3" key="1">
    <citation type="submission" date="2019-05" db="EMBL/GenBank/DDBJ databases">
        <title>Mikania micrantha, genome provides insights into the molecular mechanism of rapid growth.</title>
        <authorList>
            <person name="Liu B."/>
        </authorList>
    </citation>
    <scope>NUCLEOTIDE SEQUENCE [LARGE SCALE GENOMIC DNA]</scope>
    <source>
        <strain evidence="2">NLD-2019</strain>
        <tissue evidence="2">Leaf</tissue>
    </source>
</reference>
<evidence type="ECO:0000313" key="2">
    <source>
        <dbReference type="EMBL" id="KAD5960692.1"/>
    </source>
</evidence>
<name>A0A5N6P7P9_9ASTR</name>
<evidence type="ECO:0000313" key="3">
    <source>
        <dbReference type="Proteomes" id="UP000326396"/>
    </source>
</evidence>
<keyword evidence="3" id="KW-1185">Reference proteome</keyword>
<gene>
    <name evidence="2" type="ORF">E3N88_12164</name>
</gene>